<protein>
    <recommendedName>
        <fullName evidence="7">Cuticle protein 6</fullName>
    </recommendedName>
</protein>
<dbReference type="PANTHER" id="PTHR10380:SF173">
    <property type="entry name" value="CUTICULAR PROTEIN 47EF, ISOFORM C-RELATED"/>
    <property type="match status" value="1"/>
</dbReference>
<dbReference type="InterPro" id="IPR050468">
    <property type="entry name" value="Cuticle_Struct_Prot"/>
</dbReference>
<feature type="chain" id="PRO_5045863532" description="Cuticle protein 6" evidence="4">
    <location>
        <begin position="20"/>
        <end position="417"/>
    </location>
</feature>
<evidence type="ECO:0000313" key="5">
    <source>
        <dbReference type="EMBL" id="CAL7937908.1"/>
    </source>
</evidence>
<feature type="signal peptide" evidence="4">
    <location>
        <begin position="1"/>
        <end position="19"/>
    </location>
</feature>
<dbReference type="InterPro" id="IPR000618">
    <property type="entry name" value="Insect_cuticle"/>
</dbReference>
<dbReference type="PROSITE" id="PS51155">
    <property type="entry name" value="CHIT_BIND_RR_2"/>
    <property type="match status" value="1"/>
</dbReference>
<name>A0ABP1NDT1_XYLVO</name>
<sequence length="417" mass="44021">MQSLIPLVLALSLASGAQLNLLPYAYLSGPLSVYNQYQNTRTGEHAFSYAGGPSAKEEIKGPDGVLRGSYSYVDANGDIQSAFYVADDGGFRVAATNLPTDSNVEAEAAHILLARSTRAAENANISRKRRSLENSVAQTGQEQAQNREKREQQDSTKATAAPLVISNNFGQQGTANQNQVVEANSKARSVDLAKAEAKDKPVDLQSILPAQAILGELPILARAPTYHENRIELHKELGIEGPRPKDAVKIDPEPLTILPHSSVALPVASTVISQQVPQPVIAQKALTVIPATRIGTASVTTSISSHGVSQIHGPSAIAKETVAVIPGVIAKQSIPIAVEKKEIPIATPAIIKDAQSLIPIANDAIKLGAATVATAVSSQGISQIHSDSKLNIDPTLLVKTAPIAQLHAIYNVPVYFV</sequence>
<proteinExistence type="predicted"/>
<accession>A0ABP1NDT1</accession>
<dbReference type="Pfam" id="PF00379">
    <property type="entry name" value="Chitin_bind_4"/>
    <property type="match status" value="1"/>
</dbReference>
<reference evidence="5 6" key="1">
    <citation type="submission" date="2024-08" db="EMBL/GenBank/DDBJ databases">
        <authorList>
            <person name="Will J Nash"/>
            <person name="Angela Man"/>
            <person name="Seanna McTaggart"/>
            <person name="Kendall Baker"/>
            <person name="Tom Barker"/>
            <person name="Leah Catchpole"/>
            <person name="Alex Durrant"/>
            <person name="Karim Gharbi"/>
            <person name="Naomi Irish"/>
            <person name="Gemy Kaithakottil"/>
            <person name="Debby Ku"/>
            <person name="Aaliyah Providence"/>
            <person name="Felix Shaw"/>
            <person name="David Swarbreck"/>
            <person name="Chris Watkins"/>
            <person name="Ann M. McCartney"/>
            <person name="Giulio Formenti"/>
            <person name="Alice Mouton"/>
            <person name="Noel Vella"/>
            <person name="Bjorn M von Reumont"/>
            <person name="Adriana Vella"/>
            <person name="Wilfried Haerty"/>
        </authorList>
    </citation>
    <scope>NUCLEOTIDE SEQUENCE [LARGE SCALE GENOMIC DNA]</scope>
</reference>
<evidence type="ECO:0000256" key="4">
    <source>
        <dbReference type="SAM" id="SignalP"/>
    </source>
</evidence>
<feature type="region of interest" description="Disordered" evidence="3">
    <location>
        <begin position="120"/>
        <end position="158"/>
    </location>
</feature>
<feature type="compositionally biased region" description="Polar residues" evidence="3">
    <location>
        <begin position="133"/>
        <end position="144"/>
    </location>
</feature>
<evidence type="ECO:0008006" key="7">
    <source>
        <dbReference type="Google" id="ProtNLM"/>
    </source>
</evidence>
<dbReference type="Proteomes" id="UP001642520">
    <property type="component" value="Unassembled WGS sequence"/>
</dbReference>
<evidence type="ECO:0000256" key="2">
    <source>
        <dbReference type="PROSITE-ProRule" id="PRU00497"/>
    </source>
</evidence>
<keyword evidence="6" id="KW-1185">Reference proteome</keyword>
<evidence type="ECO:0000313" key="6">
    <source>
        <dbReference type="Proteomes" id="UP001642520"/>
    </source>
</evidence>
<dbReference type="PANTHER" id="PTHR10380">
    <property type="entry name" value="CUTICLE PROTEIN"/>
    <property type="match status" value="1"/>
</dbReference>
<dbReference type="InterPro" id="IPR031311">
    <property type="entry name" value="CHIT_BIND_RR_consensus"/>
</dbReference>
<dbReference type="EMBL" id="CAXAJV020001288">
    <property type="protein sequence ID" value="CAL7937908.1"/>
    <property type="molecule type" value="Genomic_DNA"/>
</dbReference>
<keyword evidence="4" id="KW-0732">Signal</keyword>
<evidence type="ECO:0000256" key="1">
    <source>
        <dbReference type="ARBA" id="ARBA00022460"/>
    </source>
</evidence>
<feature type="compositionally biased region" description="Basic and acidic residues" evidence="3">
    <location>
        <begin position="145"/>
        <end position="154"/>
    </location>
</feature>
<comment type="caution">
    <text evidence="5">The sequence shown here is derived from an EMBL/GenBank/DDBJ whole genome shotgun (WGS) entry which is preliminary data.</text>
</comment>
<organism evidence="5 6">
    <name type="scientific">Xylocopa violacea</name>
    <name type="common">Violet carpenter bee</name>
    <name type="synonym">Apis violacea</name>
    <dbReference type="NCBI Taxonomy" id="135666"/>
    <lineage>
        <taxon>Eukaryota</taxon>
        <taxon>Metazoa</taxon>
        <taxon>Ecdysozoa</taxon>
        <taxon>Arthropoda</taxon>
        <taxon>Hexapoda</taxon>
        <taxon>Insecta</taxon>
        <taxon>Pterygota</taxon>
        <taxon>Neoptera</taxon>
        <taxon>Endopterygota</taxon>
        <taxon>Hymenoptera</taxon>
        <taxon>Apocrita</taxon>
        <taxon>Aculeata</taxon>
        <taxon>Apoidea</taxon>
        <taxon>Anthophila</taxon>
        <taxon>Apidae</taxon>
        <taxon>Xylocopa</taxon>
        <taxon>Xylocopa</taxon>
    </lineage>
</organism>
<gene>
    <name evidence="5" type="ORF">XYLVIOL_LOCUS2968</name>
</gene>
<evidence type="ECO:0000256" key="3">
    <source>
        <dbReference type="SAM" id="MobiDB-lite"/>
    </source>
</evidence>
<dbReference type="PROSITE" id="PS00233">
    <property type="entry name" value="CHIT_BIND_RR_1"/>
    <property type="match status" value="1"/>
</dbReference>
<keyword evidence="1 2" id="KW-0193">Cuticle</keyword>